<dbReference type="EMBL" id="PDLN01000026">
    <property type="protein sequence ID" value="RDW56516.1"/>
    <property type="molecule type" value="Genomic_DNA"/>
</dbReference>
<keyword evidence="2" id="KW-0472">Membrane</keyword>
<proteinExistence type="predicted"/>
<gene>
    <name evidence="3" type="ORF">BP5796_13157</name>
</gene>
<feature type="transmembrane region" description="Helical" evidence="2">
    <location>
        <begin position="198"/>
        <end position="220"/>
    </location>
</feature>
<keyword evidence="2" id="KW-0812">Transmembrane</keyword>
<evidence type="ECO:0000313" key="4">
    <source>
        <dbReference type="Proteomes" id="UP000256328"/>
    </source>
</evidence>
<organism evidence="3 4">
    <name type="scientific">Coleophoma crateriformis</name>
    <dbReference type="NCBI Taxonomy" id="565419"/>
    <lineage>
        <taxon>Eukaryota</taxon>
        <taxon>Fungi</taxon>
        <taxon>Dikarya</taxon>
        <taxon>Ascomycota</taxon>
        <taxon>Pezizomycotina</taxon>
        <taxon>Leotiomycetes</taxon>
        <taxon>Helotiales</taxon>
        <taxon>Dermateaceae</taxon>
        <taxon>Coleophoma</taxon>
    </lineage>
</organism>
<feature type="region of interest" description="Disordered" evidence="1">
    <location>
        <begin position="239"/>
        <end position="259"/>
    </location>
</feature>
<keyword evidence="4" id="KW-1185">Reference proteome</keyword>
<dbReference type="OrthoDB" id="10525363at2759"/>
<evidence type="ECO:0000313" key="3">
    <source>
        <dbReference type="EMBL" id="RDW56516.1"/>
    </source>
</evidence>
<comment type="caution">
    <text evidence="3">The sequence shown here is derived from an EMBL/GenBank/DDBJ whole genome shotgun (WGS) entry which is preliminary data.</text>
</comment>
<accession>A0A3D8Q3S6</accession>
<feature type="compositionally biased region" description="Polar residues" evidence="1">
    <location>
        <begin position="242"/>
        <end position="255"/>
    </location>
</feature>
<dbReference type="Proteomes" id="UP000256328">
    <property type="component" value="Unassembled WGS sequence"/>
</dbReference>
<sequence>MGVGRSGSAPDMLTPVQHVLENGREIFEHNIILVTEFVYKDKSKHALFKTATRFQNPKLNEIAILKSSSNSVSVASAASSRAVASAVNASISMSSAVSAASVASSMASSAMVASSMASSMALSIASSASAAIAVASASASSMMSLIQSSASEAVLSASAEVSSARETATIALEQAQQTIIAEGQVSALKASSVTATTAAIAIVTAIIGSSLLSILGYFLLTRYKRNKASQATAIAEEHHQPPSFQNGHQTSAQSNRNDRPLVTGRVSFRSSQDIVSNSKSTMLPVSRLPSSRWLFGNFVSSRQDFESEKKLNPPPDFDLPPTPTLRDVMTGNLKRVNPFRGMRTLKSDIVRVKEPNLFVDELEEMKPKKSDKVAGLEYLFKE</sequence>
<name>A0A3D8Q3S6_9HELO</name>
<evidence type="ECO:0000256" key="2">
    <source>
        <dbReference type="SAM" id="Phobius"/>
    </source>
</evidence>
<protein>
    <submittedName>
        <fullName evidence="3">Uncharacterized protein</fullName>
    </submittedName>
</protein>
<dbReference type="AlphaFoldDB" id="A0A3D8Q3S6"/>
<evidence type="ECO:0000256" key="1">
    <source>
        <dbReference type="SAM" id="MobiDB-lite"/>
    </source>
</evidence>
<reference evidence="3 4" key="1">
    <citation type="journal article" date="2018" name="IMA Fungus">
        <title>IMA Genome-F 9: Draft genome sequence of Annulohypoxylon stygium, Aspergillus mulundensis, Berkeleyomyces basicola (syn. Thielaviopsis basicola), Ceratocystis smalleyi, two Cercospora beticola strains, Coleophoma cylindrospora, Fusarium fracticaudum, Phialophora cf. hyalina, and Morchella septimelata.</title>
        <authorList>
            <person name="Wingfield B.D."/>
            <person name="Bills G.F."/>
            <person name="Dong Y."/>
            <person name="Huang W."/>
            <person name="Nel W.J."/>
            <person name="Swalarsk-Parry B.S."/>
            <person name="Vaghefi N."/>
            <person name="Wilken P.M."/>
            <person name="An Z."/>
            <person name="de Beer Z.W."/>
            <person name="De Vos L."/>
            <person name="Chen L."/>
            <person name="Duong T.A."/>
            <person name="Gao Y."/>
            <person name="Hammerbacher A."/>
            <person name="Kikkert J.R."/>
            <person name="Li Y."/>
            <person name="Li H."/>
            <person name="Li K."/>
            <person name="Li Q."/>
            <person name="Liu X."/>
            <person name="Ma X."/>
            <person name="Naidoo K."/>
            <person name="Pethybridge S.J."/>
            <person name="Sun J."/>
            <person name="Steenkamp E.T."/>
            <person name="van der Nest M.A."/>
            <person name="van Wyk S."/>
            <person name="Wingfield M.J."/>
            <person name="Xiong C."/>
            <person name="Yue Q."/>
            <person name="Zhang X."/>
        </authorList>
    </citation>
    <scope>NUCLEOTIDE SEQUENCE [LARGE SCALE GENOMIC DNA]</scope>
    <source>
        <strain evidence="3 4">BP5796</strain>
    </source>
</reference>
<keyword evidence="2" id="KW-1133">Transmembrane helix</keyword>